<dbReference type="EMBL" id="LT554888">
    <property type="protein sequence ID" value="SAM08177.1"/>
    <property type="molecule type" value="Genomic_DNA"/>
</dbReference>
<evidence type="ECO:0000256" key="3">
    <source>
        <dbReference type="ARBA" id="ARBA00022763"/>
    </source>
</evidence>
<dbReference type="GO" id="GO:0051382">
    <property type="term" value="P:kinetochore assembly"/>
    <property type="evidence" value="ECO:0007669"/>
    <property type="project" value="InterPro"/>
</dbReference>
<evidence type="ECO:0000256" key="6">
    <source>
        <dbReference type="ARBA" id="ARBA00023242"/>
    </source>
</evidence>
<dbReference type="GO" id="GO:0000712">
    <property type="term" value="P:resolution of meiotic recombination intermediates"/>
    <property type="evidence" value="ECO:0007669"/>
    <property type="project" value="TreeGrafter"/>
</dbReference>
<protein>
    <recommendedName>
        <fullName evidence="9">Centromere protein X</fullName>
    </recommendedName>
</protein>
<dbReference type="AlphaFoldDB" id="A0A168SB32"/>
<dbReference type="GO" id="GO:0003677">
    <property type="term" value="F:DNA binding"/>
    <property type="evidence" value="ECO:0007669"/>
    <property type="project" value="UniProtKB-KW"/>
</dbReference>
<dbReference type="CDD" id="cd22921">
    <property type="entry name" value="HFD_CENP-X"/>
    <property type="match status" value="1"/>
</dbReference>
<evidence type="ECO:0000313" key="7">
    <source>
        <dbReference type="EMBL" id="SAM08177.1"/>
    </source>
</evidence>
<keyword evidence="3" id="KW-0227">DNA damage</keyword>
<keyword evidence="4" id="KW-0238">DNA-binding</keyword>
<dbReference type="PANTHER" id="PTHR28680:SF1">
    <property type="entry name" value="CENTROMERE PROTEIN X"/>
    <property type="match status" value="1"/>
</dbReference>
<dbReference type="GO" id="GO:0071821">
    <property type="term" value="C:FANCM-MHF complex"/>
    <property type="evidence" value="ECO:0007669"/>
    <property type="project" value="TreeGrafter"/>
</dbReference>
<dbReference type="OMA" id="HRASEEQ"/>
<dbReference type="Pfam" id="PF09415">
    <property type="entry name" value="CENP-X"/>
    <property type="match status" value="1"/>
</dbReference>
<evidence type="ECO:0000256" key="4">
    <source>
        <dbReference type="ARBA" id="ARBA00023125"/>
    </source>
</evidence>
<keyword evidence="6" id="KW-0539">Nucleus</keyword>
<organism evidence="7">
    <name type="scientific">Absidia glauca</name>
    <name type="common">Pin mould</name>
    <dbReference type="NCBI Taxonomy" id="4829"/>
    <lineage>
        <taxon>Eukaryota</taxon>
        <taxon>Fungi</taxon>
        <taxon>Fungi incertae sedis</taxon>
        <taxon>Mucoromycota</taxon>
        <taxon>Mucoromycotina</taxon>
        <taxon>Mucoromycetes</taxon>
        <taxon>Mucorales</taxon>
        <taxon>Cunninghamellaceae</taxon>
        <taxon>Absidia</taxon>
    </lineage>
</organism>
<evidence type="ECO:0000256" key="1">
    <source>
        <dbReference type="ARBA" id="ARBA00004123"/>
    </source>
</evidence>
<dbReference type="PANTHER" id="PTHR28680">
    <property type="entry name" value="CENTROMERE PROTEIN X"/>
    <property type="match status" value="1"/>
</dbReference>
<comment type="subcellular location">
    <subcellularLocation>
        <location evidence="1">Nucleus</location>
    </subcellularLocation>
</comment>
<sequence>MDDDNETSFSTDTVQAVMKTVWKDPRTKSNAQALQLSAEFFRLFTIEAIHRASEENARQAEPIEEIQVEHLEKILPQLMLDF</sequence>
<dbReference type="InParanoid" id="A0A168SB32"/>
<gene>
    <name evidence="7" type="primary">ABSGL_13839.1 scaffold 14339</name>
</gene>
<keyword evidence="5" id="KW-0234">DNA repair</keyword>
<comment type="similarity">
    <text evidence="2">Belongs to the CENP-X/MHF2 family.</text>
</comment>
<dbReference type="GO" id="GO:0006281">
    <property type="term" value="P:DNA repair"/>
    <property type="evidence" value="ECO:0007669"/>
    <property type="project" value="UniProtKB-KW"/>
</dbReference>
<evidence type="ECO:0000313" key="8">
    <source>
        <dbReference type="Proteomes" id="UP000078561"/>
    </source>
</evidence>
<dbReference type="STRING" id="4829.A0A168SB32"/>
<name>A0A168SB32_ABSGL</name>
<proteinExistence type="inferred from homology"/>
<evidence type="ECO:0008006" key="9">
    <source>
        <dbReference type="Google" id="ProtNLM"/>
    </source>
</evidence>
<evidence type="ECO:0000256" key="2">
    <source>
        <dbReference type="ARBA" id="ARBA00009359"/>
    </source>
</evidence>
<dbReference type="GO" id="GO:0031297">
    <property type="term" value="P:replication fork processing"/>
    <property type="evidence" value="ECO:0007669"/>
    <property type="project" value="TreeGrafter"/>
</dbReference>
<dbReference type="InterPro" id="IPR018552">
    <property type="entry name" value="CENP-X"/>
</dbReference>
<evidence type="ECO:0000256" key="5">
    <source>
        <dbReference type="ARBA" id="ARBA00023204"/>
    </source>
</evidence>
<reference evidence="7" key="1">
    <citation type="submission" date="2016-04" db="EMBL/GenBank/DDBJ databases">
        <authorList>
            <person name="Evans L.H."/>
            <person name="Alamgir A."/>
            <person name="Owens N."/>
            <person name="Weber N.D."/>
            <person name="Virtaneva K."/>
            <person name="Barbian K."/>
            <person name="Babar A."/>
            <person name="Rosenke K."/>
        </authorList>
    </citation>
    <scope>NUCLEOTIDE SEQUENCE [LARGE SCALE GENOMIC DNA]</scope>
    <source>
        <strain evidence="7">CBS 101.48</strain>
    </source>
</reference>
<dbReference type="Proteomes" id="UP000078561">
    <property type="component" value="Unassembled WGS sequence"/>
</dbReference>
<dbReference type="Gene3D" id="6.10.130.30">
    <property type="match status" value="1"/>
</dbReference>
<keyword evidence="8" id="KW-1185">Reference proteome</keyword>
<accession>A0A168SB32</accession>
<dbReference type="OrthoDB" id="2500381at2759"/>